<keyword evidence="2" id="KW-1185">Reference proteome</keyword>
<dbReference type="EMBL" id="JAQQWE010000008">
    <property type="protein sequence ID" value="KAK7943910.1"/>
    <property type="molecule type" value="Genomic_DNA"/>
</dbReference>
<organism evidence="1 2">
    <name type="scientific">Apiospora aurea</name>
    <dbReference type="NCBI Taxonomy" id="335848"/>
    <lineage>
        <taxon>Eukaryota</taxon>
        <taxon>Fungi</taxon>
        <taxon>Dikarya</taxon>
        <taxon>Ascomycota</taxon>
        <taxon>Pezizomycotina</taxon>
        <taxon>Sordariomycetes</taxon>
        <taxon>Xylariomycetidae</taxon>
        <taxon>Amphisphaeriales</taxon>
        <taxon>Apiosporaceae</taxon>
        <taxon>Apiospora</taxon>
    </lineage>
</organism>
<reference evidence="1 2" key="1">
    <citation type="submission" date="2023-01" db="EMBL/GenBank/DDBJ databases">
        <title>Analysis of 21 Apiospora genomes using comparative genomics revels a genus with tremendous synthesis potential of carbohydrate active enzymes and secondary metabolites.</title>
        <authorList>
            <person name="Sorensen T."/>
        </authorList>
    </citation>
    <scope>NUCLEOTIDE SEQUENCE [LARGE SCALE GENOMIC DNA]</scope>
    <source>
        <strain evidence="1 2">CBS 24483</strain>
    </source>
</reference>
<dbReference type="GeneID" id="92082307"/>
<sequence length="170" mass="17384">MSRFRSSRTVSRELSLEAFVTPAVGVAGAVMADGGDVEGTGAITPRGAGGWDALLPFLEEDDGFGMGARAVEDSTLVVVLPCLLLLLPPPPPLFFWDASVGIEEEEEEDADVRDGNEEGAVCLRRRGLGAGSSSASAGSDFGCRSAGCCCCCCWSVVGCLLGFGGGVGSK</sequence>
<proteinExistence type="predicted"/>
<accession>A0ABR1Q1V9</accession>
<evidence type="ECO:0000313" key="2">
    <source>
        <dbReference type="Proteomes" id="UP001391051"/>
    </source>
</evidence>
<comment type="caution">
    <text evidence="1">The sequence shown here is derived from an EMBL/GenBank/DDBJ whole genome shotgun (WGS) entry which is preliminary data.</text>
</comment>
<name>A0ABR1Q1V9_9PEZI</name>
<gene>
    <name evidence="1" type="ORF">PG986_013023</name>
</gene>
<evidence type="ECO:0000313" key="1">
    <source>
        <dbReference type="EMBL" id="KAK7943910.1"/>
    </source>
</evidence>
<dbReference type="Proteomes" id="UP001391051">
    <property type="component" value="Unassembled WGS sequence"/>
</dbReference>
<protein>
    <submittedName>
        <fullName evidence="1">Uncharacterized protein</fullName>
    </submittedName>
</protein>
<dbReference type="RefSeq" id="XP_066695941.1">
    <property type="nucleotide sequence ID" value="XM_066849245.1"/>
</dbReference>